<dbReference type="OrthoDB" id="7869761at2"/>
<dbReference type="eggNOG" id="ENOG502ZQ6K">
    <property type="taxonomic scope" value="Bacteria"/>
</dbReference>
<sequence length="137" mass="14938">MCGEFEEEDYIDDQLFGRLLQMASKYGVSPVQADETTPSDLSTQEARSSYMSGLFQAGLTRAVNDANNLAMGERMDAVAGQAIAFARLAGFLAGQLPPGADVLRPVIDALMEGHREPAEWGVSAHDHHHQHDHAHQH</sequence>
<name>A6F023_9GAMM</name>
<dbReference type="EMBL" id="ABCP01000011">
    <property type="protein sequence ID" value="EDM47936.1"/>
    <property type="molecule type" value="Genomic_DNA"/>
</dbReference>
<evidence type="ECO:0000313" key="2">
    <source>
        <dbReference type="Proteomes" id="UP000005856"/>
    </source>
</evidence>
<comment type="caution">
    <text evidence="1">The sequence shown here is derived from an EMBL/GenBank/DDBJ whole genome shotgun (WGS) entry which is preliminary data.</text>
</comment>
<keyword evidence="2" id="KW-1185">Reference proteome</keyword>
<evidence type="ECO:0000313" key="1">
    <source>
        <dbReference type="EMBL" id="EDM47936.1"/>
    </source>
</evidence>
<dbReference type="STRING" id="443152.MDG893_15140"/>
<protein>
    <submittedName>
        <fullName evidence="1">Uncharacterized protein</fullName>
    </submittedName>
</protein>
<gene>
    <name evidence="1" type="ORF">MDG893_15140</name>
</gene>
<organism evidence="1 2">
    <name type="scientific">Marinobacter algicola DG893</name>
    <dbReference type="NCBI Taxonomy" id="443152"/>
    <lineage>
        <taxon>Bacteria</taxon>
        <taxon>Pseudomonadati</taxon>
        <taxon>Pseudomonadota</taxon>
        <taxon>Gammaproteobacteria</taxon>
        <taxon>Pseudomonadales</taxon>
        <taxon>Marinobacteraceae</taxon>
        <taxon>Marinobacter</taxon>
    </lineage>
</organism>
<proteinExistence type="predicted"/>
<reference evidence="1 2" key="1">
    <citation type="submission" date="2007-06" db="EMBL/GenBank/DDBJ databases">
        <authorList>
            <person name="Green D."/>
            <person name="Ferriera S."/>
            <person name="Johnson J."/>
            <person name="Kravitz S."/>
            <person name="Beeson K."/>
            <person name="Sutton G."/>
            <person name="Rogers Y.-H."/>
            <person name="Friedman R."/>
            <person name="Frazier M."/>
            <person name="Venter J.C."/>
        </authorList>
    </citation>
    <scope>NUCLEOTIDE SEQUENCE [LARGE SCALE GENOMIC DNA]</scope>
    <source>
        <strain evidence="1 2">DG893</strain>
    </source>
</reference>
<dbReference type="AlphaFoldDB" id="A6F023"/>
<accession>A6F023</accession>
<dbReference type="Proteomes" id="UP000005856">
    <property type="component" value="Unassembled WGS sequence"/>
</dbReference>
<dbReference type="RefSeq" id="WP_007153619.1">
    <property type="nucleotide sequence ID" value="NZ_ABCP01000011.1"/>
</dbReference>